<gene>
    <name evidence="1" type="ORF">DLD82_15400</name>
</gene>
<accession>A0A2V2N1Q8</accession>
<dbReference type="AlphaFoldDB" id="A0A2V2N1Q8"/>
<protein>
    <submittedName>
        <fullName evidence="1">TIGR02221 family CRISPR-associated protein</fullName>
    </submittedName>
</protein>
<dbReference type="CDD" id="cd09732">
    <property type="entry name" value="Csx1_III-U"/>
    <property type="match status" value="1"/>
</dbReference>
<dbReference type="EMBL" id="QGMZ01000041">
    <property type="protein sequence ID" value="PWR70458.1"/>
    <property type="molecule type" value="Genomic_DNA"/>
</dbReference>
<dbReference type="NCBIfam" id="TIGR02549">
    <property type="entry name" value="CRISPR_DxTHG"/>
    <property type="match status" value="1"/>
</dbReference>
<dbReference type="NCBIfam" id="TIGR02221">
    <property type="entry name" value="cas_TM1812"/>
    <property type="match status" value="1"/>
</dbReference>
<sequence length="405" mass="45419">MKLLSFIGTGRLQNTRYSFRDRMIETPVVQEAICSFFPVSDVVIFATEKAEGINFSEVSKNLPDIRLVRVPEGRSEAELWQIFLTVAGEVEEGDEIIFDITHGFRSLPFIATLSAAYLQDVKGVQLKALLYGAFDATDDGVTPIFDLSGFIEIFSWMAGVRSFLTHVDAGEILRLIKSVTAELYQDKDASERPVHLNNFAARLDAFTSSVRLSRPVEGISSATGIIESLPMAESEIASFTPALVPLIGKISAVSRYAAPDPDEDDGISREYLEKQLEMIRFQVEKGLYQPAVTLAREWMVSVLIFAAGDGNQWLSKNIREEGEWTLGGASKKLRNSRFDSTIYSEWYLKHPSWKECTGIWDEVSGIRNEIAHCGMNEKKQKTKRLEARVLGMTGSLQRYFEFLVP</sequence>
<comment type="caution">
    <text evidence="1">The sequence shown here is derived from an EMBL/GenBank/DDBJ whole genome shotgun (WGS) entry which is preliminary data.</text>
</comment>
<dbReference type="GeneID" id="97610227"/>
<proteinExistence type="predicted"/>
<keyword evidence="2" id="KW-1185">Reference proteome</keyword>
<name>A0A2V2N1Q8_9EURY</name>
<organism evidence="1 2">
    <name type="scientific">Methanospirillum stamsii</name>
    <dbReference type="NCBI Taxonomy" id="1277351"/>
    <lineage>
        <taxon>Archaea</taxon>
        <taxon>Methanobacteriati</taxon>
        <taxon>Methanobacteriota</taxon>
        <taxon>Stenosarchaea group</taxon>
        <taxon>Methanomicrobia</taxon>
        <taxon>Methanomicrobiales</taxon>
        <taxon>Methanospirillaceae</taxon>
        <taxon>Methanospirillum</taxon>
    </lineage>
</organism>
<evidence type="ECO:0000313" key="2">
    <source>
        <dbReference type="Proteomes" id="UP000245934"/>
    </source>
</evidence>
<dbReference type="RefSeq" id="WP_109942019.1">
    <property type="nucleotide sequence ID" value="NZ_CP176366.1"/>
</dbReference>
<reference evidence="1 2" key="1">
    <citation type="submission" date="2018-05" db="EMBL/GenBank/DDBJ databases">
        <title>Draft genome of Methanospirillum stamsii Pt1.</title>
        <authorList>
            <person name="Dueholm M.S."/>
            <person name="Nielsen P.H."/>
            <person name="Bakmann L.F."/>
            <person name="Otzen D.E."/>
        </authorList>
    </citation>
    <scope>NUCLEOTIDE SEQUENCE [LARGE SCALE GENOMIC DNA]</scope>
    <source>
        <strain evidence="1 2">Pt1</strain>
    </source>
</reference>
<dbReference type="OrthoDB" id="116435at2157"/>
<dbReference type="InterPro" id="IPR011742">
    <property type="entry name" value="CRISPR-assoc_prot_TM1812"/>
</dbReference>
<evidence type="ECO:0000313" key="1">
    <source>
        <dbReference type="EMBL" id="PWR70458.1"/>
    </source>
</evidence>
<dbReference type="SUPFAM" id="SSF160980">
    <property type="entry name" value="SSO1389-like"/>
    <property type="match status" value="1"/>
</dbReference>
<dbReference type="Proteomes" id="UP000245934">
    <property type="component" value="Unassembled WGS sequence"/>
</dbReference>
<dbReference type="InterPro" id="IPR013383">
    <property type="entry name" value="CRISPR-assoc_prot_DxTHG_CS"/>
</dbReference>